<dbReference type="FunFam" id="1.10.20.10:FF:000103">
    <property type="entry name" value="Histone H2A type 1"/>
    <property type="match status" value="1"/>
</dbReference>
<dbReference type="EMBL" id="KZ270033">
    <property type="protein sequence ID" value="OZC07393.1"/>
    <property type="molecule type" value="Genomic_DNA"/>
</dbReference>
<dbReference type="GO" id="GO:0030527">
    <property type="term" value="F:structural constituent of chromatin"/>
    <property type="evidence" value="ECO:0007669"/>
    <property type="project" value="InterPro"/>
</dbReference>
<dbReference type="Gene3D" id="1.10.20.10">
    <property type="entry name" value="Histone, subunit A"/>
    <property type="match status" value="1"/>
</dbReference>
<evidence type="ECO:0000256" key="4">
    <source>
        <dbReference type="ARBA" id="ARBA00010691"/>
    </source>
</evidence>
<evidence type="ECO:0000256" key="1">
    <source>
        <dbReference type="ARBA" id="ARBA00002001"/>
    </source>
</evidence>
<comment type="function">
    <text evidence="1">Core component of nucleosome. Nucleosomes wrap and compact DNA into chromatin, limiting DNA accessibility to the cellular machineries which require DNA as a template. Histones thereby play a central role in transcription regulation, DNA repair, DNA replication and chromosomal stability. DNA accessibility is regulated via a complex set of post-translational modifications of histones, also called histone code, and nucleosome remodeling.</text>
</comment>
<keyword evidence="9" id="KW-0238">DNA-binding</keyword>
<evidence type="ECO:0000256" key="5">
    <source>
        <dbReference type="ARBA" id="ARBA00022454"/>
    </source>
</evidence>
<dbReference type="InterPro" id="IPR032454">
    <property type="entry name" value="Histone_H2A_C"/>
</dbReference>
<dbReference type="SMART" id="SM00414">
    <property type="entry name" value="H2A"/>
    <property type="match status" value="1"/>
</dbReference>
<comment type="subunit">
    <text evidence="9">The nucleosome is a histone octamer containing two molecules each of H2A, H2B, H3 and H4 assembled in one H3-H4 heterotetramer and two H2A-H2B heterodimers. The octamer wraps approximately 147 bp of DNA.</text>
</comment>
<evidence type="ECO:0000256" key="7">
    <source>
        <dbReference type="ARBA" id="ARBA00023242"/>
    </source>
</evidence>
<feature type="domain" description="Core Histone H2A/H2B/H3" evidence="10">
    <location>
        <begin position="3"/>
        <end position="82"/>
    </location>
</feature>
<keyword evidence="5 9" id="KW-0158">Chromosome</keyword>
<sequence>MSRKRRPKKSRSAKSGLVFPVGRVHRKLREGNYADRIGAASPIYLAAVIEYLIAEILNAAGNVAKDNNKARIDPRHIQIAIRTDDELNKFLSDVTISEGGVLPNIPDALFPNVTTDRA</sequence>
<dbReference type="Pfam" id="PF16211">
    <property type="entry name" value="Histone_H2A_C"/>
    <property type="match status" value="1"/>
</dbReference>
<keyword evidence="7 9" id="KW-0539">Nucleus</keyword>
<comment type="subcellular location">
    <subcellularLocation>
        <location evidence="3">Chromosome</location>
    </subcellularLocation>
    <subcellularLocation>
        <location evidence="2 9">Nucleus</location>
    </subcellularLocation>
</comment>
<evidence type="ECO:0000313" key="13">
    <source>
        <dbReference type="Proteomes" id="UP000242913"/>
    </source>
</evidence>
<gene>
    <name evidence="12" type="ORF">X798_05621</name>
</gene>
<evidence type="ECO:0000256" key="6">
    <source>
        <dbReference type="ARBA" id="ARBA00022499"/>
    </source>
</evidence>
<dbReference type="PRINTS" id="PR00620">
    <property type="entry name" value="HISTONEH2A"/>
</dbReference>
<comment type="similarity">
    <text evidence="4 9">Belongs to the histone H2A family.</text>
</comment>
<evidence type="ECO:0000259" key="11">
    <source>
        <dbReference type="Pfam" id="PF16211"/>
    </source>
</evidence>
<reference evidence="12 13" key="1">
    <citation type="submission" date="2015-12" db="EMBL/GenBank/DDBJ databases">
        <title>Draft genome of the nematode, Onchocerca flexuosa.</title>
        <authorList>
            <person name="Mitreva M."/>
        </authorList>
    </citation>
    <scope>NUCLEOTIDE SEQUENCE [LARGE SCALE GENOMIC DNA]</scope>
    <source>
        <strain evidence="12">Red Deer</strain>
    </source>
</reference>
<dbReference type="InterPro" id="IPR002119">
    <property type="entry name" value="Histone_H2A"/>
</dbReference>
<keyword evidence="8 9" id="KW-0544">Nucleosome core</keyword>
<dbReference type="GO" id="GO:0003677">
    <property type="term" value="F:DNA binding"/>
    <property type="evidence" value="ECO:0007669"/>
    <property type="project" value="UniProtKB-KW"/>
</dbReference>
<dbReference type="AlphaFoldDB" id="A0A183H8V7"/>
<reference evidence="14" key="2">
    <citation type="submission" date="2016-06" db="UniProtKB">
        <authorList>
            <consortium name="WormBaseParasite"/>
        </authorList>
    </citation>
    <scope>IDENTIFICATION</scope>
</reference>
<name>A0A183H8V7_9BILA</name>
<dbReference type="GO" id="GO:0000786">
    <property type="term" value="C:nucleosome"/>
    <property type="evidence" value="ECO:0007669"/>
    <property type="project" value="UniProtKB-KW"/>
</dbReference>
<dbReference type="CDD" id="cd00074">
    <property type="entry name" value="HFD_H2A"/>
    <property type="match status" value="1"/>
</dbReference>
<dbReference type="PANTHER" id="PTHR23430">
    <property type="entry name" value="HISTONE H2A"/>
    <property type="match status" value="1"/>
</dbReference>
<evidence type="ECO:0000256" key="2">
    <source>
        <dbReference type="ARBA" id="ARBA00004123"/>
    </source>
</evidence>
<organism evidence="14">
    <name type="scientific">Onchocerca flexuosa</name>
    <dbReference type="NCBI Taxonomy" id="387005"/>
    <lineage>
        <taxon>Eukaryota</taxon>
        <taxon>Metazoa</taxon>
        <taxon>Ecdysozoa</taxon>
        <taxon>Nematoda</taxon>
        <taxon>Chromadorea</taxon>
        <taxon>Rhabditida</taxon>
        <taxon>Spirurina</taxon>
        <taxon>Spiruromorpha</taxon>
        <taxon>Filarioidea</taxon>
        <taxon>Onchocercidae</taxon>
        <taxon>Onchocerca</taxon>
    </lineage>
</organism>
<dbReference type="GO" id="GO:0046982">
    <property type="term" value="F:protein heterodimerization activity"/>
    <property type="evidence" value="ECO:0007669"/>
    <property type="project" value="InterPro"/>
</dbReference>
<dbReference type="GO" id="GO:0005634">
    <property type="term" value="C:nucleus"/>
    <property type="evidence" value="ECO:0007669"/>
    <property type="project" value="UniProtKB-SubCell"/>
</dbReference>
<dbReference type="InterPro" id="IPR007125">
    <property type="entry name" value="H2A/H2B/H3"/>
</dbReference>
<evidence type="ECO:0000256" key="3">
    <source>
        <dbReference type="ARBA" id="ARBA00004286"/>
    </source>
</evidence>
<keyword evidence="13" id="KW-1185">Reference proteome</keyword>
<dbReference type="Pfam" id="PF00125">
    <property type="entry name" value="Histone"/>
    <property type="match status" value="1"/>
</dbReference>
<dbReference type="SUPFAM" id="SSF47113">
    <property type="entry name" value="Histone-fold"/>
    <property type="match status" value="1"/>
</dbReference>
<feature type="domain" description="Histone H2A C-terminal" evidence="11">
    <location>
        <begin position="85"/>
        <end position="116"/>
    </location>
</feature>
<proteinExistence type="inferred from homology"/>
<dbReference type="Proteomes" id="UP000242913">
    <property type="component" value="Unassembled WGS sequence"/>
</dbReference>
<evidence type="ECO:0000256" key="8">
    <source>
        <dbReference type="ARBA" id="ARBA00023269"/>
    </source>
</evidence>
<dbReference type="InterPro" id="IPR009072">
    <property type="entry name" value="Histone-fold"/>
</dbReference>
<evidence type="ECO:0000256" key="9">
    <source>
        <dbReference type="RuleBase" id="RU003767"/>
    </source>
</evidence>
<dbReference type="WBParaSite" id="OFLC_0000391801-mRNA-1">
    <property type="protein sequence ID" value="OFLC_0000391801-mRNA-1"/>
    <property type="gene ID" value="OFLC_0000391801"/>
</dbReference>
<dbReference type="OrthoDB" id="5918422at2759"/>
<evidence type="ECO:0000313" key="12">
    <source>
        <dbReference type="EMBL" id="OZC07393.1"/>
    </source>
</evidence>
<evidence type="ECO:0000313" key="14">
    <source>
        <dbReference type="WBParaSite" id="OFLC_0000391801-mRNA-1"/>
    </source>
</evidence>
<evidence type="ECO:0000259" key="10">
    <source>
        <dbReference type="Pfam" id="PF00125"/>
    </source>
</evidence>
<dbReference type="STRING" id="387005.A0A183H8V7"/>
<protein>
    <recommendedName>
        <fullName evidence="9">Histone H2A</fullName>
    </recommendedName>
</protein>
<accession>A0A183H8V7</accession>
<keyword evidence="6" id="KW-1017">Isopeptide bond</keyword>